<dbReference type="Proteomes" id="UP000623250">
    <property type="component" value="Unassembled WGS sequence"/>
</dbReference>
<evidence type="ECO:0000256" key="1">
    <source>
        <dbReference type="SAM" id="MobiDB-lite"/>
    </source>
</evidence>
<name>A0A8I1GC95_9HYPH</name>
<evidence type="ECO:0000313" key="2">
    <source>
        <dbReference type="EMBL" id="MBJ7544428.1"/>
    </source>
</evidence>
<gene>
    <name evidence="2" type="primary">casB</name>
    <name evidence="2" type="ORF">JDN41_12810</name>
</gene>
<feature type="region of interest" description="Disordered" evidence="1">
    <location>
        <begin position="1"/>
        <end position="28"/>
    </location>
</feature>
<proteinExistence type="predicted"/>
<keyword evidence="3" id="KW-1185">Reference proteome</keyword>
<dbReference type="Gene3D" id="1.10.520.40">
    <property type="entry name" value="CRISPR-associated protein Cse2"/>
    <property type="match status" value="1"/>
</dbReference>
<dbReference type="InterPro" id="IPR038287">
    <property type="entry name" value="Cse2_sf"/>
</dbReference>
<organism evidence="2 3">
    <name type="scientific">Rhodomicrobium udaipurense</name>
    <dbReference type="NCBI Taxonomy" id="1202716"/>
    <lineage>
        <taxon>Bacteria</taxon>
        <taxon>Pseudomonadati</taxon>
        <taxon>Pseudomonadota</taxon>
        <taxon>Alphaproteobacteria</taxon>
        <taxon>Hyphomicrobiales</taxon>
        <taxon>Hyphomicrobiaceae</taxon>
        <taxon>Rhodomicrobium</taxon>
    </lineage>
</organism>
<dbReference type="NCBIfam" id="TIGR02548">
    <property type="entry name" value="casB_cse2"/>
    <property type="match status" value="1"/>
</dbReference>
<dbReference type="EMBL" id="JAEMUK010000079">
    <property type="protein sequence ID" value="MBJ7544428.1"/>
    <property type="molecule type" value="Genomic_DNA"/>
</dbReference>
<sequence>MSEASADTAGAQIGTAAPKSGAAKKNEIGEEARKWWQSLQPAKNGEAVNASGGGNRAALAKLRRCSTWIEAAAERETALLFRRVGSGNEQRLCRAAVLAAVLAHVRENETTKIASSVGPQKGDEATAQLSQLRLRRLLSASGDDEILTAFRRLVALKGGKANVANLADLILNWHSEKTRMRFAFDYWQAGDAAPRENPEDGVSTETAAA</sequence>
<evidence type="ECO:0000313" key="3">
    <source>
        <dbReference type="Proteomes" id="UP000623250"/>
    </source>
</evidence>
<accession>A0A8I1GC95</accession>
<dbReference type="RefSeq" id="WP_199502487.1">
    <property type="nucleotide sequence ID" value="NZ_JAEMUK010000079.1"/>
</dbReference>
<dbReference type="AlphaFoldDB" id="A0A8I1GC95"/>
<dbReference type="Pfam" id="PF09485">
    <property type="entry name" value="CRISPR_Cse2"/>
    <property type="match status" value="1"/>
</dbReference>
<dbReference type="InterPro" id="IPR013382">
    <property type="entry name" value="CRISPR-assoc_prot_Cse2"/>
</dbReference>
<comment type="caution">
    <text evidence="2">The sequence shown here is derived from an EMBL/GenBank/DDBJ whole genome shotgun (WGS) entry which is preliminary data.</text>
</comment>
<protein>
    <submittedName>
        <fullName evidence="2">Type I-E CRISPR-associated protein Cse2/CasB</fullName>
    </submittedName>
</protein>
<reference evidence="2 3" key="1">
    <citation type="submission" date="2020-12" db="EMBL/GenBank/DDBJ databases">
        <title>Revised draft genomes of Rhodomicrobium vannielii ATCC 17100 and Rhodomicrobium udaipurense JA643.</title>
        <authorList>
            <person name="Conners E.M."/>
            <person name="Davenport E.J."/>
            <person name="Bose A."/>
        </authorList>
    </citation>
    <scope>NUCLEOTIDE SEQUENCE [LARGE SCALE GENOMIC DNA]</scope>
    <source>
        <strain evidence="2 3">JA643</strain>
    </source>
</reference>